<dbReference type="EMBL" id="BMOS01000005">
    <property type="protein sequence ID" value="GGN53619.1"/>
    <property type="molecule type" value="Genomic_DNA"/>
</dbReference>
<dbReference type="Proteomes" id="UP000624041">
    <property type="component" value="Unassembled WGS sequence"/>
</dbReference>
<evidence type="ECO:0000313" key="2">
    <source>
        <dbReference type="Proteomes" id="UP000624041"/>
    </source>
</evidence>
<sequence length="61" mass="6575">MIFEGRALLLRGFLIGGGEQACLQWEVLQGGAVFHLKGQQVHVEEELIVAGSLASSLLQLL</sequence>
<organism evidence="1 2">
    <name type="scientific">Oceanobacillus indicireducens</name>
    <dbReference type="NCBI Taxonomy" id="1004261"/>
    <lineage>
        <taxon>Bacteria</taxon>
        <taxon>Bacillati</taxon>
        <taxon>Bacillota</taxon>
        <taxon>Bacilli</taxon>
        <taxon>Bacillales</taxon>
        <taxon>Bacillaceae</taxon>
        <taxon>Oceanobacillus</taxon>
    </lineage>
</organism>
<reference evidence="1" key="2">
    <citation type="submission" date="2020-09" db="EMBL/GenBank/DDBJ databases">
        <authorList>
            <person name="Sun Q."/>
            <person name="Ohkuma M."/>
        </authorList>
    </citation>
    <scope>NUCLEOTIDE SEQUENCE</scope>
    <source>
        <strain evidence="1">JCM 17251</strain>
    </source>
</reference>
<keyword evidence="2" id="KW-1185">Reference proteome</keyword>
<accession>A0A918D090</accession>
<gene>
    <name evidence="1" type="ORF">GCM10007971_10290</name>
</gene>
<dbReference type="AlphaFoldDB" id="A0A918D090"/>
<evidence type="ECO:0000313" key="1">
    <source>
        <dbReference type="EMBL" id="GGN53619.1"/>
    </source>
</evidence>
<protein>
    <submittedName>
        <fullName evidence="1">Uncharacterized protein</fullName>
    </submittedName>
</protein>
<proteinExistence type="predicted"/>
<comment type="caution">
    <text evidence="1">The sequence shown here is derived from an EMBL/GenBank/DDBJ whole genome shotgun (WGS) entry which is preliminary data.</text>
</comment>
<name>A0A918D090_9BACI</name>
<reference evidence="1" key="1">
    <citation type="journal article" date="2014" name="Int. J. Syst. Evol. Microbiol.">
        <title>Complete genome sequence of Corynebacterium casei LMG S-19264T (=DSM 44701T), isolated from a smear-ripened cheese.</title>
        <authorList>
            <consortium name="US DOE Joint Genome Institute (JGI-PGF)"/>
            <person name="Walter F."/>
            <person name="Albersmeier A."/>
            <person name="Kalinowski J."/>
            <person name="Ruckert C."/>
        </authorList>
    </citation>
    <scope>NUCLEOTIDE SEQUENCE</scope>
    <source>
        <strain evidence="1">JCM 17251</strain>
    </source>
</reference>